<keyword evidence="1" id="KW-0472">Membrane</keyword>
<evidence type="ECO:0000256" key="1">
    <source>
        <dbReference type="SAM" id="Phobius"/>
    </source>
</evidence>
<comment type="caution">
    <text evidence="2">The sequence shown here is derived from an EMBL/GenBank/DDBJ whole genome shotgun (WGS) entry which is preliminary data.</text>
</comment>
<feature type="non-terminal residue" evidence="2">
    <location>
        <position position="62"/>
    </location>
</feature>
<dbReference type="Proteomes" id="UP000649617">
    <property type="component" value="Unassembled WGS sequence"/>
</dbReference>
<gene>
    <name evidence="2" type="ORF">SPIL2461_LOCUS20401</name>
</gene>
<accession>A0A812X4L1</accession>
<evidence type="ECO:0000313" key="2">
    <source>
        <dbReference type="EMBL" id="CAE7717301.1"/>
    </source>
</evidence>
<protein>
    <submittedName>
        <fullName evidence="2">Uncharacterized protein</fullName>
    </submittedName>
</protein>
<evidence type="ECO:0000313" key="3">
    <source>
        <dbReference type="Proteomes" id="UP000649617"/>
    </source>
</evidence>
<organism evidence="2 3">
    <name type="scientific">Symbiodinium pilosum</name>
    <name type="common">Dinoflagellate</name>
    <dbReference type="NCBI Taxonomy" id="2952"/>
    <lineage>
        <taxon>Eukaryota</taxon>
        <taxon>Sar</taxon>
        <taxon>Alveolata</taxon>
        <taxon>Dinophyceae</taxon>
        <taxon>Suessiales</taxon>
        <taxon>Symbiodiniaceae</taxon>
        <taxon>Symbiodinium</taxon>
    </lineage>
</organism>
<sequence>DFMTPEDLFAAFFGAGPAFHPQQRHHAHHQDDGQVQRMQIFQALPVLLLVLLTLSNFAKDGG</sequence>
<feature type="transmembrane region" description="Helical" evidence="1">
    <location>
        <begin position="40"/>
        <end position="58"/>
    </location>
</feature>
<reference evidence="2" key="1">
    <citation type="submission" date="2021-02" db="EMBL/GenBank/DDBJ databases">
        <authorList>
            <person name="Dougan E. K."/>
            <person name="Rhodes N."/>
            <person name="Thang M."/>
            <person name="Chan C."/>
        </authorList>
    </citation>
    <scope>NUCLEOTIDE SEQUENCE</scope>
</reference>
<name>A0A812X4L1_SYMPI</name>
<proteinExistence type="predicted"/>
<keyword evidence="1" id="KW-0812">Transmembrane</keyword>
<feature type="non-terminal residue" evidence="2">
    <location>
        <position position="1"/>
    </location>
</feature>
<keyword evidence="1" id="KW-1133">Transmembrane helix</keyword>
<dbReference type="EMBL" id="CAJNIZ010045338">
    <property type="protein sequence ID" value="CAE7717301.1"/>
    <property type="molecule type" value="Genomic_DNA"/>
</dbReference>
<dbReference type="AlphaFoldDB" id="A0A812X4L1"/>
<keyword evidence="3" id="KW-1185">Reference proteome</keyword>